<dbReference type="EMBL" id="JBHLSS010000036">
    <property type="protein sequence ID" value="MFC0709073.1"/>
    <property type="molecule type" value="Genomic_DNA"/>
</dbReference>
<reference evidence="2 3" key="1">
    <citation type="submission" date="2024-09" db="EMBL/GenBank/DDBJ databases">
        <authorList>
            <person name="Sun Q."/>
            <person name="Mori K."/>
        </authorList>
    </citation>
    <scope>NUCLEOTIDE SEQUENCE [LARGE SCALE GENOMIC DNA]</scope>
    <source>
        <strain evidence="2 3">NCAIM B.01794</strain>
    </source>
</reference>
<sequence length="366" mass="38488">MSGITPLLDTLLKQVLGKPVDLPVERPANRPVEPVVPGEAVRALEGDSRLDARVARSAAAPLETPRQDERVAARQAPAAGPDSAAIRLSPAARAIADALLRQPERPVAIAPAAPLLPAGASAPAAALLAGLLRQSIGESGLFYEAHLARWYHGELPLQALAREPQMAGWQPPAEGPPPPSRPGVEAAPAALPAPAAADAAAVDEQLPATVPPAAVEEAPRHGPALEPEQAQGLVRQQLELLTNPSLRWQGEVWPGLFMSLSLQAPEAQRRGSSRSDEGSAGGEGGVEEERWSLRLDLCLPGQGDLQVEAWLDARSLSLTLGSDSPAVLEYFARDGERLRERIAECFPGEIALRCVDARRSAEAADG</sequence>
<feature type="region of interest" description="Disordered" evidence="1">
    <location>
        <begin position="167"/>
        <end position="202"/>
    </location>
</feature>
<proteinExistence type="predicted"/>
<name>A0ABV6SHR5_AZOPA</name>
<evidence type="ECO:0000256" key="1">
    <source>
        <dbReference type="SAM" id="MobiDB-lite"/>
    </source>
</evidence>
<gene>
    <name evidence="2" type="ORF">ACFFGX_05520</name>
</gene>
<evidence type="ECO:0000313" key="3">
    <source>
        <dbReference type="Proteomes" id="UP001589891"/>
    </source>
</evidence>
<feature type="compositionally biased region" description="Low complexity" evidence="1">
    <location>
        <begin position="182"/>
        <end position="202"/>
    </location>
</feature>
<comment type="caution">
    <text evidence="2">The sequence shown here is derived from an EMBL/GenBank/DDBJ whole genome shotgun (WGS) entry which is preliminary data.</text>
</comment>
<evidence type="ECO:0000313" key="2">
    <source>
        <dbReference type="EMBL" id="MFC0709073.1"/>
    </source>
</evidence>
<dbReference type="Proteomes" id="UP001589891">
    <property type="component" value="Unassembled WGS sequence"/>
</dbReference>
<feature type="compositionally biased region" description="Basic and acidic residues" evidence="1">
    <location>
        <begin position="267"/>
        <end position="277"/>
    </location>
</feature>
<dbReference type="RefSeq" id="WP_376943627.1">
    <property type="nucleotide sequence ID" value="NZ_CP171449.1"/>
</dbReference>
<keyword evidence="3" id="KW-1185">Reference proteome</keyword>
<protein>
    <recommendedName>
        <fullName evidence="4">Flagellar hook-length control protein FliK</fullName>
    </recommendedName>
</protein>
<evidence type="ECO:0008006" key="4">
    <source>
        <dbReference type="Google" id="ProtNLM"/>
    </source>
</evidence>
<organism evidence="2 3">
    <name type="scientific">Azorhizophilus paspali</name>
    <name type="common">Azotobacter paspali</name>
    <dbReference type="NCBI Taxonomy" id="69963"/>
    <lineage>
        <taxon>Bacteria</taxon>
        <taxon>Pseudomonadati</taxon>
        <taxon>Pseudomonadota</taxon>
        <taxon>Gammaproteobacteria</taxon>
        <taxon>Pseudomonadales</taxon>
        <taxon>Pseudomonadaceae</taxon>
        <taxon>Azorhizophilus</taxon>
    </lineage>
</organism>
<accession>A0ABV6SHR5</accession>
<feature type="region of interest" description="Disordered" evidence="1">
    <location>
        <begin position="265"/>
        <end position="287"/>
    </location>
</feature>